<proteinExistence type="predicted"/>
<dbReference type="InterPro" id="IPR027417">
    <property type="entry name" value="P-loop_NTPase"/>
</dbReference>
<dbReference type="SUPFAM" id="SSF52540">
    <property type="entry name" value="P-loop containing nucleoside triphosphate hydrolases"/>
    <property type="match status" value="1"/>
</dbReference>
<feature type="region of interest" description="Disordered" evidence="1">
    <location>
        <begin position="146"/>
        <end position="183"/>
    </location>
</feature>
<name>A0A1V0U727_STRVN</name>
<gene>
    <name evidence="2" type="ORF">B1H20_06090</name>
</gene>
<dbReference type="Proteomes" id="UP000192445">
    <property type="component" value="Chromosome"/>
</dbReference>
<accession>A0A1V0U727</accession>
<feature type="compositionally biased region" description="Acidic residues" evidence="1">
    <location>
        <begin position="367"/>
        <end position="378"/>
    </location>
</feature>
<feature type="compositionally biased region" description="Basic and acidic residues" evidence="1">
    <location>
        <begin position="477"/>
        <end position="487"/>
    </location>
</feature>
<dbReference type="STRING" id="1935.B1H20_06090"/>
<dbReference type="Gene3D" id="3.40.50.300">
    <property type="entry name" value="P-loop containing nucleotide triphosphate hydrolases"/>
    <property type="match status" value="1"/>
</dbReference>
<feature type="compositionally biased region" description="Pro residues" evidence="1">
    <location>
        <begin position="150"/>
        <end position="160"/>
    </location>
</feature>
<dbReference type="RefSeq" id="WP_030739666.1">
    <property type="nucleotide sequence ID" value="NZ_CP020570.1"/>
</dbReference>
<organism evidence="2 3">
    <name type="scientific">Streptomyces violaceoruber</name>
    <dbReference type="NCBI Taxonomy" id="1935"/>
    <lineage>
        <taxon>Bacteria</taxon>
        <taxon>Bacillati</taxon>
        <taxon>Actinomycetota</taxon>
        <taxon>Actinomycetes</taxon>
        <taxon>Kitasatosporales</taxon>
        <taxon>Streptomycetaceae</taxon>
        <taxon>Streptomyces</taxon>
        <taxon>Streptomyces violaceoruber group</taxon>
    </lineage>
</organism>
<feature type="region of interest" description="Disordered" evidence="1">
    <location>
        <begin position="322"/>
        <end position="489"/>
    </location>
</feature>
<dbReference type="KEGG" id="svu:B1H20_06090"/>
<feature type="compositionally biased region" description="Low complexity" evidence="1">
    <location>
        <begin position="346"/>
        <end position="357"/>
    </location>
</feature>
<reference evidence="2 3" key="1">
    <citation type="submission" date="2017-03" db="EMBL/GenBank/DDBJ databases">
        <title>Complete Genome Sequence of a natural compounds producer, Streptomyces violaceus S21.</title>
        <authorList>
            <person name="Zhong C."/>
            <person name="Zhao Z."/>
            <person name="Fu J."/>
            <person name="Zong G."/>
            <person name="Qin R."/>
            <person name="Cao G."/>
        </authorList>
    </citation>
    <scope>NUCLEOTIDE SEQUENCE [LARGE SCALE GENOMIC DNA]</scope>
    <source>
        <strain evidence="2 3">S21</strain>
    </source>
</reference>
<evidence type="ECO:0000313" key="3">
    <source>
        <dbReference type="Proteomes" id="UP000192445"/>
    </source>
</evidence>
<evidence type="ECO:0000313" key="2">
    <source>
        <dbReference type="EMBL" id="ARF61013.1"/>
    </source>
</evidence>
<evidence type="ECO:0000256" key="1">
    <source>
        <dbReference type="SAM" id="MobiDB-lite"/>
    </source>
</evidence>
<protein>
    <submittedName>
        <fullName evidence="2">Uncharacterized protein</fullName>
    </submittedName>
</protein>
<feature type="compositionally biased region" description="Basic and acidic residues" evidence="1">
    <location>
        <begin position="403"/>
        <end position="417"/>
    </location>
</feature>
<sequence>MHGWAVGLKAWLSSLNEADLRTLLARHHCLRHGKCVHGTARPGRQAPTRRDLHAVRVWLAKARQPGLQGMAACGLAWSVQTLVREHGYPPGTVDEPTDEQLEEMLAVLEPPLAHWALYALLCPEAHGLPAAGQAHRHERRLRAAADRLPPDVPSRPPGVPGPGGGVTGRVLPEAPRSSGPEIEVVPPMERTGPVEAAQDMLAELQSSGRRLADALRASAAAVEAGSVPPDGVADALIRWTDDRGRAAESLGAEGCPWPEDDGYEVAESALARLRGARKEQADALLRKAATYAQLLEMADEGEEADDLRRHLQRIRKQLEQYGDVTGAAAREAPPTAPEADAEAGADADAGTPAAETEPPARTRPEVTDPDVTDPDAAEPEAVAPDVTDPDEARGEAEAPPASRPEDERDEKEARGDVNEEEAPEPPPASVPERPEPAPRDVVGPGAGHTAAPHSAREHPAVLPQRLAPSDDEAWPEGVDRPDWDPRAPWDTGTVSPVVRLLAESRVAEAYWMTVASDERPVRARALAFAAAAFGCVSDAEATPVQIAHEFEPGLAAEDREAHLVALAAALRTGVTARWPHVLISGFVSPAGLTGPWQHLLDVLVSAVRDGRVFEPGMVQADEGRLEADARDEIGRTARRLLDDLPRRKMKYQRASQVLQHLVGPSGRLRQALNRVIEWSEGDQGPRTGGFRVLGEELWRPEDIDRLIQDTDALFRTSKQAKEPITAGALRQLHSACRSVGEVMMRAEAAAAANRPQPGANERGIPELVSVVRDLADHPEPTGVGGAALGLLRRWLAGEPVPSAESAERIRDDGGPVPAADCLLGLPDLPRGPDGEPELDDPRTARRMAALLAPVDAESALGRYLESGDLHLAGALVTVAEREPAAFGTGPEWTEAAQHRLTQGHEDWRRKVGSHHRAAAGLLAQMRTLNQLAPDREREFAGRLQEFADGEETGRYRYALEALEALEGELSSLVDEATRVLRQDLAQLRRDPDHPMDPVDHDRIARLIDEGDTVTAQEFLALASSHQPLPERIADEGDELAGFLDGVVSPDAPRAGGEGVEAHWWARRYSDPSASLTQAARAGLDSWRALCTRQGRSSEWQQHLPRVLRLLGLELSGSQLHTDRAALGQGMRRFKVRANVAERVGYVAALGSRATSYTILLVWEEQPADGPLAHVEDADVGANIVLYLHPLGADGRRGLAESARSFAQQALVVDSAVMGWMAARAPGAFRSLQRVTLPWAAYNPYTPFVAGLVPPEVFYGRDDEMREVMGREGGMFLYGGRQLGKSALLRRVAEIFPSRADTHVAVYLDLLKAEIGHAEAPERIWSRLVEDLKRKGVFNNKMSEQASPEVVVKNLRSWLDEDDTRRVLVLADEADAFLNTDSRRAFRLGSESTFPNVMLFQRLMEQTERRFKIVFAGLHQVQRFGHLSNVSTVHGGPDVLVGPLGQQAAIRLVTEPMAALGYTFERAELVWRILAITNYQANLVQIFCRELVRALHSRPYAFSDGTVPITEDDVQKVAASETVRRQIAERLRFTINLEDRYRVLALVIALRSLKDGYRGDYTASALLQEAREAWPQGFEMLSAKQAQIFLTEMVGLGLLIQLGDRSRFAVRSPNVVNMLGTREELELELKETEFGLPYDYNPRAARRVLGRDRHSVQRYSPLTEEQLHDTAQPGVSVIGTTDLFRPELVRQAVAAFAENRGVEVLKHERGGDLQALVKQRRRKAHLLIADLRGSSAGELRTAVQVLLNHAGPASDDLVRQAARRTSSTANRSAVVVADATTVAELEAAAGEELSVRRLRPERWTADALRAWSECPFVSREDRSRLVAATGGWPHWMEAAVTDVSVHGATLVQAVERIRAVINRPANTELHLRRAGLDAGDLSLLTAWTGYVEEGQGAPLDDVQAAIERDEQDTDAWLTRLERLGLLDSTDHGFAVEPVTYRAVRASAAGER</sequence>
<dbReference type="EMBL" id="CP020570">
    <property type="protein sequence ID" value="ARF61013.1"/>
    <property type="molecule type" value="Genomic_DNA"/>
</dbReference>
<dbReference type="OrthoDB" id="6951663at2"/>